<comment type="caution">
    <text evidence="8">The sequence shown here is derived from an EMBL/GenBank/DDBJ whole genome shotgun (WGS) entry which is preliminary data.</text>
</comment>
<dbReference type="AlphaFoldDB" id="A0A9W7L320"/>
<reference evidence="9" key="1">
    <citation type="journal article" date="2023" name="Commun. Biol.">
        <title>Genome analysis of Parmales, the sister group of diatoms, reveals the evolutionary specialization of diatoms from phago-mixotrophs to photoautotrophs.</title>
        <authorList>
            <person name="Ban H."/>
            <person name="Sato S."/>
            <person name="Yoshikawa S."/>
            <person name="Yamada K."/>
            <person name="Nakamura Y."/>
            <person name="Ichinomiya M."/>
            <person name="Sato N."/>
            <person name="Blanc-Mathieu R."/>
            <person name="Endo H."/>
            <person name="Kuwata A."/>
            <person name="Ogata H."/>
        </authorList>
    </citation>
    <scope>NUCLEOTIDE SEQUENCE [LARGE SCALE GENOMIC DNA]</scope>
</reference>
<dbReference type="PANTHER" id="PTHR22597:SF0">
    <property type="entry name" value="POLYCOMB PROTEIN SUZ12"/>
    <property type="match status" value="1"/>
</dbReference>
<dbReference type="GO" id="GO:0031490">
    <property type="term" value="F:chromatin DNA binding"/>
    <property type="evidence" value="ECO:0007669"/>
    <property type="project" value="TreeGrafter"/>
</dbReference>
<sequence length="259" mass="28390">MTQGIVHYHLTNPPSTTLPASACTSSVQIRLGRTPCPFCGLILRAALTNLTHHILTHSGVRAKGSIDGRGMHVLVYEDSGKEEEGGSKKGFYFRGVKGRGGKRTEEQEPQISSSPIICLPVSDVPPPSGGFLPIRKYYSSRTLLPQTCLSYDSDDDGDPVGTLRTVANAMLDEFTDVSETEKIFMKRWNVFAETDVVIPDSSVEALVRRFAVENKTWINEEKGVREEFVKHCLNLWDNAVLTGKGMEKIMAFIGDAGGA</sequence>
<dbReference type="InterPro" id="IPR019135">
    <property type="entry name" value="Polycomb_protein_VEFS-Box"/>
</dbReference>
<dbReference type="PROSITE" id="PS00028">
    <property type="entry name" value="ZINC_FINGER_C2H2_1"/>
    <property type="match status" value="1"/>
</dbReference>
<keyword evidence="2" id="KW-0479">Metal-binding</keyword>
<evidence type="ECO:0000256" key="3">
    <source>
        <dbReference type="ARBA" id="ARBA00022771"/>
    </source>
</evidence>
<dbReference type="GO" id="GO:0005634">
    <property type="term" value="C:nucleus"/>
    <property type="evidence" value="ECO:0007669"/>
    <property type="project" value="TreeGrafter"/>
</dbReference>
<dbReference type="OrthoDB" id="166746at2759"/>
<evidence type="ECO:0000313" key="9">
    <source>
        <dbReference type="Proteomes" id="UP001165065"/>
    </source>
</evidence>
<dbReference type="InterPro" id="IPR013087">
    <property type="entry name" value="Znf_C2H2_type"/>
</dbReference>
<dbReference type="Proteomes" id="UP001165065">
    <property type="component" value="Unassembled WGS sequence"/>
</dbReference>
<name>A0A9W7L320_9STRA</name>
<organism evidence="8 9">
    <name type="scientific">Triparma columacea</name>
    <dbReference type="NCBI Taxonomy" id="722753"/>
    <lineage>
        <taxon>Eukaryota</taxon>
        <taxon>Sar</taxon>
        <taxon>Stramenopiles</taxon>
        <taxon>Ochrophyta</taxon>
        <taxon>Bolidophyceae</taxon>
        <taxon>Parmales</taxon>
        <taxon>Triparmaceae</taxon>
        <taxon>Triparma</taxon>
    </lineage>
</organism>
<evidence type="ECO:0000256" key="6">
    <source>
        <dbReference type="ARBA" id="ARBA00023163"/>
    </source>
</evidence>
<keyword evidence="3" id="KW-0863">Zinc-finger</keyword>
<gene>
    <name evidence="8" type="ORF">TrCOL_g9590</name>
</gene>
<dbReference type="PANTHER" id="PTHR22597">
    <property type="entry name" value="POLYCOMB GROUP PROTEIN"/>
    <property type="match status" value="1"/>
</dbReference>
<evidence type="ECO:0000256" key="2">
    <source>
        <dbReference type="ARBA" id="ARBA00022723"/>
    </source>
</evidence>
<keyword evidence="9" id="KW-1185">Reference proteome</keyword>
<keyword evidence="6" id="KW-0804">Transcription</keyword>
<dbReference type="GO" id="GO:0008270">
    <property type="term" value="F:zinc ion binding"/>
    <property type="evidence" value="ECO:0007669"/>
    <property type="project" value="UniProtKB-KW"/>
</dbReference>
<accession>A0A9W7L320</accession>
<feature type="domain" description="C2H2-type" evidence="7">
    <location>
        <begin position="36"/>
        <end position="57"/>
    </location>
</feature>
<keyword evidence="4" id="KW-0862">Zinc</keyword>
<comment type="similarity">
    <text evidence="1">Belongs to the VEFS (VRN2-EMF2-FIS2-SU(Z)12) family.</text>
</comment>
<evidence type="ECO:0000313" key="8">
    <source>
        <dbReference type="EMBL" id="GMI24100.1"/>
    </source>
</evidence>
<evidence type="ECO:0000256" key="5">
    <source>
        <dbReference type="ARBA" id="ARBA00023015"/>
    </source>
</evidence>
<evidence type="ECO:0000256" key="1">
    <source>
        <dbReference type="ARBA" id="ARBA00007416"/>
    </source>
</evidence>
<evidence type="ECO:0000259" key="7">
    <source>
        <dbReference type="PROSITE" id="PS00028"/>
    </source>
</evidence>
<dbReference type="CDD" id="cd21553">
    <property type="entry name" value="VEFS-box_EMF2-like"/>
    <property type="match status" value="1"/>
</dbReference>
<proteinExistence type="inferred from homology"/>
<dbReference type="EMBL" id="BRYA01000580">
    <property type="protein sequence ID" value="GMI24100.1"/>
    <property type="molecule type" value="Genomic_DNA"/>
</dbReference>
<keyword evidence="5" id="KW-0805">Transcription regulation</keyword>
<evidence type="ECO:0000256" key="4">
    <source>
        <dbReference type="ARBA" id="ARBA00022833"/>
    </source>
</evidence>
<protein>
    <recommendedName>
        <fullName evidence="7">C2H2-type domain-containing protein</fullName>
    </recommendedName>
</protein>
<dbReference type="Pfam" id="PF09733">
    <property type="entry name" value="VEFS-Box"/>
    <property type="match status" value="1"/>
</dbReference>